<dbReference type="InterPro" id="IPR002139">
    <property type="entry name" value="Ribo/fructo_kinase"/>
</dbReference>
<gene>
    <name evidence="6" type="ORF">SAMN05660742_105161</name>
</gene>
<keyword evidence="3 4" id="KW-0418">Kinase</keyword>
<organism evidence="6 7">
    <name type="scientific">Propionispira arboris</name>
    <dbReference type="NCBI Taxonomy" id="84035"/>
    <lineage>
        <taxon>Bacteria</taxon>
        <taxon>Bacillati</taxon>
        <taxon>Bacillota</taxon>
        <taxon>Negativicutes</taxon>
        <taxon>Selenomonadales</taxon>
        <taxon>Selenomonadaceae</taxon>
        <taxon>Propionispira</taxon>
    </lineage>
</organism>
<dbReference type="Proteomes" id="UP000199662">
    <property type="component" value="Unassembled WGS sequence"/>
</dbReference>
<dbReference type="PROSITE" id="PS00584">
    <property type="entry name" value="PFKB_KINASES_2"/>
    <property type="match status" value="1"/>
</dbReference>
<dbReference type="STRING" id="84035.SAMN05660742_105161"/>
<evidence type="ECO:0000256" key="2">
    <source>
        <dbReference type="ARBA" id="ARBA00022679"/>
    </source>
</evidence>
<proteinExistence type="inferred from homology"/>
<feature type="domain" description="Carbohydrate kinase PfkB" evidence="5">
    <location>
        <begin position="10"/>
        <end position="296"/>
    </location>
</feature>
<evidence type="ECO:0000259" key="5">
    <source>
        <dbReference type="Pfam" id="PF00294"/>
    </source>
</evidence>
<dbReference type="InterPro" id="IPR029056">
    <property type="entry name" value="Ribokinase-like"/>
</dbReference>
<name>A0A1H6XWP4_9FIRM</name>
<dbReference type="InterPro" id="IPR011611">
    <property type="entry name" value="PfkB_dom"/>
</dbReference>
<reference evidence="6 7" key="1">
    <citation type="submission" date="2016-10" db="EMBL/GenBank/DDBJ databases">
        <authorList>
            <person name="de Groot N.N."/>
        </authorList>
    </citation>
    <scope>NUCLEOTIDE SEQUENCE [LARGE SCALE GENOMIC DNA]</scope>
    <source>
        <strain evidence="6 7">DSM 2179</strain>
    </source>
</reference>
<dbReference type="AlphaFoldDB" id="A0A1H6XWP4"/>
<dbReference type="RefSeq" id="WP_091830368.1">
    <property type="nucleotide sequence ID" value="NZ_FNZK01000005.1"/>
</dbReference>
<dbReference type="PANTHER" id="PTHR10584:SF166">
    <property type="entry name" value="RIBOKINASE"/>
    <property type="match status" value="1"/>
</dbReference>
<keyword evidence="2 4" id="KW-0808">Transferase</keyword>
<evidence type="ECO:0000313" key="6">
    <source>
        <dbReference type="EMBL" id="SEJ29270.1"/>
    </source>
</evidence>
<dbReference type="EMBL" id="FNZK01000005">
    <property type="protein sequence ID" value="SEJ29270.1"/>
    <property type="molecule type" value="Genomic_DNA"/>
</dbReference>
<dbReference type="PRINTS" id="PR00990">
    <property type="entry name" value="RIBOKINASE"/>
</dbReference>
<accession>A0A1H6XWP4</accession>
<dbReference type="PANTHER" id="PTHR10584">
    <property type="entry name" value="SUGAR KINASE"/>
    <property type="match status" value="1"/>
</dbReference>
<protein>
    <submittedName>
        <fullName evidence="6">Sugar or nucleoside kinase, ribokinase family</fullName>
    </submittedName>
</protein>
<dbReference type="Pfam" id="PF00294">
    <property type="entry name" value="PfkB"/>
    <property type="match status" value="1"/>
</dbReference>
<evidence type="ECO:0000256" key="1">
    <source>
        <dbReference type="ARBA" id="ARBA00010688"/>
    </source>
</evidence>
<dbReference type="SUPFAM" id="SSF53613">
    <property type="entry name" value="Ribokinase-like"/>
    <property type="match status" value="1"/>
</dbReference>
<comment type="similarity">
    <text evidence="1 4">Belongs to the carbohydrate kinase PfkB family.</text>
</comment>
<dbReference type="GO" id="GO:0005829">
    <property type="term" value="C:cytosol"/>
    <property type="evidence" value="ECO:0007669"/>
    <property type="project" value="TreeGrafter"/>
</dbReference>
<keyword evidence="7" id="KW-1185">Reference proteome</keyword>
<evidence type="ECO:0000256" key="3">
    <source>
        <dbReference type="ARBA" id="ARBA00022777"/>
    </source>
</evidence>
<evidence type="ECO:0000313" key="7">
    <source>
        <dbReference type="Proteomes" id="UP000199662"/>
    </source>
</evidence>
<sequence length="298" mass="32626">MKNKKLVSNKKILILGSAVIDVIINIERLPKAGEDITGVQKGQNVGGCAYNVAKILKHLQIKHDLCVPVGNGPYADIIKSELYNRNQSILIEDTSADNGYSLSLVEADGERTFITVDGIETKWSSSWFENIDIQIYDYIYISGYGFQDANDSGDVILSFIRHKRMDCQLILDPGPRLIGKRFKDEVLKMNTILELNEQEAKALAENEDIFLAVEQLYAVTQNPIIVTMGSKGTLCYTSGKSELVPVQIVKAIDTIGAGDSHTAAFIAGIAAGYELRDACVLANDIASRVVQHVGCCVL</sequence>
<evidence type="ECO:0000256" key="4">
    <source>
        <dbReference type="RuleBase" id="RU003704"/>
    </source>
</evidence>
<dbReference type="InterPro" id="IPR002173">
    <property type="entry name" value="Carboh/pur_kinase_PfkB_CS"/>
</dbReference>
<dbReference type="Gene3D" id="3.40.1190.20">
    <property type="match status" value="1"/>
</dbReference>
<dbReference type="GO" id="GO:0016301">
    <property type="term" value="F:kinase activity"/>
    <property type="evidence" value="ECO:0007669"/>
    <property type="project" value="UniProtKB-KW"/>
</dbReference>
<dbReference type="GO" id="GO:0006796">
    <property type="term" value="P:phosphate-containing compound metabolic process"/>
    <property type="evidence" value="ECO:0007669"/>
    <property type="project" value="UniProtKB-ARBA"/>
</dbReference>